<dbReference type="PANTHER" id="PTHR45947:SF3">
    <property type="entry name" value="SULFOQUINOVOSYL TRANSFERASE SQD2"/>
    <property type="match status" value="1"/>
</dbReference>
<dbReference type="Proteomes" id="UP000249495">
    <property type="component" value="Chromosome 1"/>
</dbReference>
<dbReference type="Gene3D" id="3.40.50.2000">
    <property type="entry name" value="Glycogen Phosphorylase B"/>
    <property type="match status" value="2"/>
</dbReference>
<evidence type="ECO:0000259" key="1">
    <source>
        <dbReference type="Pfam" id="PF13439"/>
    </source>
</evidence>
<accession>A0A2X3W0H6</accession>
<dbReference type="InterPro" id="IPR028098">
    <property type="entry name" value="Glyco_trans_4-like_N"/>
</dbReference>
<feature type="domain" description="Glycosyltransferase subfamily 4-like N-terminal" evidence="1">
    <location>
        <begin position="45"/>
        <end position="143"/>
    </location>
</feature>
<evidence type="ECO:0000313" key="3">
    <source>
        <dbReference type="Proteomes" id="UP000249495"/>
    </source>
</evidence>
<dbReference type="PANTHER" id="PTHR45947">
    <property type="entry name" value="SULFOQUINOVOSYL TRANSFERASE SQD2"/>
    <property type="match status" value="1"/>
</dbReference>
<dbReference type="GO" id="GO:0043750">
    <property type="term" value="F:phosphatidylinositol alpha-mannosyltransferase activity"/>
    <property type="evidence" value="ECO:0007669"/>
    <property type="project" value="UniProtKB-EC"/>
</dbReference>
<keyword evidence="3" id="KW-1185">Reference proteome</keyword>
<dbReference type="STRING" id="1123303.GCA_000372425_00895"/>
<dbReference type="EC" id="2.4.1.345" evidence="2"/>
<gene>
    <name evidence="2" type="primary">pimA</name>
    <name evidence="2" type="ORF">NCTC12278_01378</name>
</gene>
<keyword evidence="2" id="KW-0328">Glycosyltransferase</keyword>
<sequence>MENMKVLLYLEGEKYLSKSGIGRAIKHQERALKLAGIDYTTDPEDDYDLVHINTYGLKSWQLMKKAQKAGKKVIMHGHSTEEDFRNSFIGSNQAAPLFKEYLCRFYQQADALITPTDYSKQLIQTYGVDTPIFVVSNGIDLSRYVPDKTKEETFRHYFSLSQKDPVVICAGLYFKRKGIEDFVKVAEKMPHVRFIWFGETNRWIIPADVNKIVSKNHPANVTFAGYIKGAVFEGAMSGADAFFFPSLEETEGIVVLEALASRQNVVLRDIPVYHGWIDDEAAELATTVDGFVAAIQRILDGRSFKKEAGYLVAQSKSIEKVSEQLADVYQKVMEL</sequence>
<dbReference type="InterPro" id="IPR050194">
    <property type="entry name" value="Glycosyltransferase_grp1"/>
</dbReference>
<organism evidence="2 3">
    <name type="scientific">Streptococcus ferus</name>
    <dbReference type="NCBI Taxonomy" id="1345"/>
    <lineage>
        <taxon>Bacteria</taxon>
        <taxon>Bacillati</taxon>
        <taxon>Bacillota</taxon>
        <taxon>Bacilli</taxon>
        <taxon>Lactobacillales</taxon>
        <taxon>Streptococcaceae</taxon>
        <taxon>Streptococcus</taxon>
    </lineage>
</organism>
<proteinExistence type="predicted"/>
<keyword evidence="2" id="KW-0808">Transferase</keyword>
<protein>
    <submittedName>
        <fullName evidence="2">Hexosyltransferase</fullName>
        <ecNumber evidence="2">2.4.1.345</ecNumber>
    </submittedName>
</protein>
<dbReference type="CDD" id="cd03801">
    <property type="entry name" value="GT4_PimA-like"/>
    <property type="match status" value="1"/>
</dbReference>
<dbReference type="EMBL" id="LS483343">
    <property type="protein sequence ID" value="SQF40799.1"/>
    <property type="molecule type" value="Genomic_DNA"/>
</dbReference>
<reference evidence="2 3" key="1">
    <citation type="submission" date="2018-06" db="EMBL/GenBank/DDBJ databases">
        <authorList>
            <consortium name="Pathogen Informatics"/>
            <person name="Doyle S."/>
        </authorList>
    </citation>
    <scope>NUCLEOTIDE SEQUENCE [LARGE SCALE GENOMIC DNA]</scope>
    <source>
        <strain evidence="2 3">NCTC12278</strain>
    </source>
</reference>
<name>A0A2X3W0H6_9STRE</name>
<dbReference type="KEGG" id="sfer:NCTC12278_01378"/>
<evidence type="ECO:0000313" key="2">
    <source>
        <dbReference type="EMBL" id="SQF40799.1"/>
    </source>
</evidence>
<dbReference type="Pfam" id="PF13692">
    <property type="entry name" value="Glyco_trans_1_4"/>
    <property type="match status" value="1"/>
</dbReference>
<dbReference type="AlphaFoldDB" id="A0A2X3W0H6"/>
<dbReference type="SUPFAM" id="SSF53756">
    <property type="entry name" value="UDP-Glycosyltransferase/glycogen phosphorylase"/>
    <property type="match status" value="1"/>
</dbReference>
<dbReference type="Pfam" id="PF13439">
    <property type="entry name" value="Glyco_transf_4"/>
    <property type="match status" value="1"/>
</dbReference>